<gene>
    <name evidence="1" type="ORF">FRX31_028588</name>
</gene>
<comment type="caution">
    <text evidence="1">The sequence shown here is derived from an EMBL/GenBank/DDBJ whole genome shotgun (WGS) entry which is preliminary data.</text>
</comment>
<dbReference type="AlphaFoldDB" id="A0A7J6V9R5"/>
<dbReference type="Proteomes" id="UP000554482">
    <property type="component" value="Unassembled WGS sequence"/>
</dbReference>
<accession>A0A7J6V9R5</accession>
<reference evidence="1 2" key="1">
    <citation type="submission" date="2020-06" db="EMBL/GenBank/DDBJ databases">
        <title>Transcriptomic and genomic resources for Thalictrum thalictroides and T. hernandezii: Facilitating candidate gene discovery in an emerging model plant lineage.</title>
        <authorList>
            <person name="Arias T."/>
            <person name="Riano-Pachon D.M."/>
            <person name="Di Stilio V.S."/>
        </authorList>
    </citation>
    <scope>NUCLEOTIDE SEQUENCE [LARGE SCALE GENOMIC DNA]</scope>
    <source>
        <strain evidence="2">cv. WT478/WT964</strain>
        <tissue evidence="1">Leaves</tissue>
    </source>
</reference>
<evidence type="ECO:0000313" key="1">
    <source>
        <dbReference type="EMBL" id="KAF5181826.1"/>
    </source>
</evidence>
<sequence>MQLLGYPIKTVSNDRFDSTDDDNDRIEQEISTFHAKLKLNSPKSNPWINNELQQQKVPIIIVIINLINQGGWPKL</sequence>
<proteinExistence type="predicted"/>
<evidence type="ECO:0000313" key="2">
    <source>
        <dbReference type="Proteomes" id="UP000554482"/>
    </source>
</evidence>
<dbReference type="EMBL" id="JABWDY010035678">
    <property type="protein sequence ID" value="KAF5181826.1"/>
    <property type="molecule type" value="Genomic_DNA"/>
</dbReference>
<keyword evidence="2" id="KW-1185">Reference proteome</keyword>
<protein>
    <submittedName>
        <fullName evidence="1">Uncharacterized protein</fullName>
    </submittedName>
</protein>
<name>A0A7J6V9R5_THATH</name>
<organism evidence="1 2">
    <name type="scientific">Thalictrum thalictroides</name>
    <name type="common">Rue-anemone</name>
    <name type="synonym">Anemone thalictroides</name>
    <dbReference type="NCBI Taxonomy" id="46969"/>
    <lineage>
        <taxon>Eukaryota</taxon>
        <taxon>Viridiplantae</taxon>
        <taxon>Streptophyta</taxon>
        <taxon>Embryophyta</taxon>
        <taxon>Tracheophyta</taxon>
        <taxon>Spermatophyta</taxon>
        <taxon>Magnoliopsida</taxon>
        <taxon>Ranunculales</taxon>
        <taxon>Ranunculaceae</taxon>
        <taxon>Thalictroideae</taxon>
        <taxon>Thalictrum</taxon>
    </lineage>
</organism>